<evidence type="ECO:0000313" key="2">
    <source>
        <dbReference type="WBParaSite" id="nRc.2.0.1.t31291-RA"/>
    </source>
</evidence>
<keyword evidence="1" id="KW-1185">Reference proteome</keyword>
<accession>A0A915JXW1</accession>
<protein>
    <submittedName>
        <fullName evidence="2">Uncharacterized protein</fullName>
    </submittedName>
</protein>
<sequence>MLSPPWLRPRLGDIWQEVRINKAQSSMPHLNACRTGPKPDFLEIWDAELDGDTSSQRIFITMNITFYVYLAATRQLDFVEHLKFRLLSSSKNGQFLKQNMGVKWV</sequence>
<reference evidence="2" key="1">
    <citation type="submission" date="2022-11" db="UniProtKB">
        <authorList>
            <consortium name="WormBaseParasite"/>
        </authorList>
    </citation>
    <scope>IDENTIFICATION</scope>
</reference>
<dbReference type="AlphaFoldDB" id="A0A915JXW1"/>
<proteinExistence type="predicted"/>
<organism evidence="1 2">
    <name type="scientific">Romanomermis culicivorax</name>
    <name type="common">Nematode worm</name>
    <dbReference type="NCBI Taxonomy" id="13658"/>
    <lineage>
        <taxon>Eukaryota</taxon>
        <taxon>Metazoa</taxon>
        <taxon>Ecdysozoa</taxon>
        <taxon>Nematoda</taxon>
        <taxon>Enoplea</taxon>
        <taxon>Dorylaimia</taxon>
        <taxon>Mermithida</taxon>
        <taxon>Mermithoidea</taxon>
        <taxon>Mermithidae</taxon>
        <taxon>Romanomermis</taxon>
    </lineage>
</organism>
<dbReference type="Proteomes" id="UP000887565">
    <property type="component" value="Unplaced"/>
</dbReference>
<evidence type="ECO:0000313" key="1">
    <source>
        <dbReference type="Proteomes" id="UP000887565"/>
    </source>
</evidence>
<name>A0A915JXW1_ROMCU</name>
<dbReference type="WBParaSite" id="nRc.2.0.1.t31291-RA">
    <property type="protein sequence ID" value="nRc.2.0.1.t31291-RA"/>
    <property type="gene ID" value="nRc.2.0.1.g31291"/>
</dbReference>